<evidence type="ECO:0000256" key="2">
    <source>
        <dbReference type="SAM" id="MobiDB-lite"/>
    </source>
</evidence>
<dbReference type="Pfam" id="PF13541">
    <property type="entry name" value="ChlI"/>
    <property type="match status" value="1"/>
</dbReference>
<dbReference type="InterPro" id="IPR020568">
    <property type="entry name" value="Ribosomal_Su5_D2-typ_SF"/>
</dbReference>
<dbReference type="InterPro" id="IPR004482">
    <property type="entry name" value="Mg_chelat-rel"/>
</dbReference>
<evidence type="ECO:0000313" key="4">
    <source>
        <dbReference type="EMBL" id="HIU43938.1"/>
    </source>
</evidence>
<dbReference type="SUPFAM" id="SSF54211">
    <property type="entry name" value="Ribosomal protein S5 domain 2-like"/>
    <property type="match status" value="1"/>
</dbReference>
<gene>
    <name evidence="4" type="ORF">IAB67_06550</name>
</gene>
<dbReference type="InterPro" id="IPR003593">
    <property type="entry name" value="AAA+_ATPase"/>
</dbReference>
<name>A0A9D1IV46_9CLOT</name>
<dbReference type="Pfam" id="PF01078">
    <property type="entry name" value="Mg_chelatase"/>
    <property type="match status" value="1"/>
</dbReference>
<dbReference type="GO" id="GO:0005524">
    <property type="term" value="F:ATP binding"/>
    <property type="evidence" value="ECO:0007669"/>
    <property type="project" value="InterPro"/>
</dbReference>
<dbReference type="InterPro" id="IPR000523">
    <property type="entry name" value="Mg_chelatse_chII-like_cat_dom"/>
</dbReference>
<comment type="caution">
    <text evidence="4">The sequence shown here is derived from an EMBL/GenBank/DDBJ whole genome shotgun (WGS) entry which is preliminary data.</text>
</comment>
<dbReference type="SMART" id="SM00382">
    <property type="entry name" value="AAA"/>
    <property type="match status" value="1"/>
</dbReference>
<feature type="region of interest" description="Disordered" evidence="2">
    <location>
        <begin position="272"/>
        <end position="294"/>
    </location>
</feature>
<dbReference type="InterPro" id="IPR014721">
    <property type="entry name" value="Ribsml_uS5_D2-typ_fold_subgr"/>
</dbReference>
<dbReference type="NCBIfam" id="TIGR00368">
    <property type="entry name" value="YifB family Mg chelatase-like AAA ATPase"/>
    <property type="match status" value="1"/>
</dbReference>
<dbReference type="InterPro" id="IPR045006">
    <property type="entry name" value="CHLI-like"/>
</dbReference>
<dbReference type="Gene3D" id="3.40.50.300">
    <property type="entry name" value="P-loop containing nucleotide triphosphate hydrolases"/>
    <property type="match status" value="1"/>
</dbReference>
<sequence>MRARGESMVAKVNSTGLTGIEGHLVICECDLSGGLPRLDIVGLPGASVRESQDRVRAAAKNCGFQFPARRITINLAPGELRKEGPIYDLPIWAGILAASGQLPLPPEDSCMLGELSLEGEVRAANGVLPMALCAREMGMKSIFVPADNACEAAIAEGLTVYPVHHARELAAHLLGQKSIEPQPPVAFENAVPQGLDFSDVMGQENVKRGLEIAAAGSHNVLLIGSPGSGKSMLSRRLPSILPDMTREEALEVTKVYSVAGLLEKGRPVVTQRPFRSPHHTVSAAGLAGGGRTPRPGEISLAHNGVLFLDELPEYHSDALEVLRQPLEDGCITVSRVSGSCTYPSRFMLVCAMNPCKCGYYGHPTRPCTCTEQSVRAYRKRLSGPLLDRIDLHIDVAPVAFESLRERTPAESSAAVRARVNAARARQTARYAGTEVTCNATLTPARMAQFCALDEAGKTLMQRAFDVMGLTARAYDRILKVARTIADLDGQENISAGHLAEAIQFRAFDTEKQ</sequence>
<protein>
    <submittedName>
        <fullName evidence="4">YifB family Mg chelatase-like AAA ATPase</fullName>
    </submittedName>
</protein>
<dbReference type="Proteomes" id="UP000824073">
    <property type="component" value="Unassembled WGS sequence"/>
</dbReference>
<evidence type="ECO:0000259" key="3">
    <source>
        <dbReference type="SMART" id="SM00382"/>
    </source>
</evidence>
<dbReference type="EMBL" id="DVMR01000051">
    <property type="protein sequence ID" value="HIU43938.1"/>
    <property type="molecule type" value="Genomic_DNA"/>
</dbReference>
<evidence type="ECO:0000313" key="5">
    <source>
        <dbReference type="Proteomes" id="UP000824073"/>
    </source>
</evidence>
<dbReference type="Pfam" id="PF13335">
    <property type="entry name" value="Mg_chelatase_C"/>
    <property type="match status" value="1"/>
</dbReference>
<evidence type="ECO:0000256" key="1">
    <source>
        <dbReference type="ARBA" id="ARBA00006354"/>
    </source>
</evidence>
<dbReference type="AlphaFoldDB" id="A0A9D1IV46"/>
<organism evidence="4 5">
    <name type="scientific">Candidatus Ventrousia excrementavium</name>
    <dbReference type="NCBI Taxonomy" id="2840961"/>
    <lineage>
        <taxon>Bacteria</taxon>
        <taxon>Bacillati</taxon>
        <taxon>Bacillota</taxon>
        <taxon>Clostridia</taxon>
        <taxon>Eubacteriales</taxon>
        <taxon>Clostridiaceae</taxon>
        <taxon>Clostridiaceae incertae sedis</taxon>
        <taxon>Candidatus Ventrousia</taxon>
    </lineage>
</organism>
<feature type="domain" description="AAA+ ATPase" evidence="3">
    <location>
        <begin position="216"/>
        <end position="399"/>
    </location>
</feature>
<dbReference type="PANTHER" id="PTHR32039:SF7">
    <property type="entry name" value="COMPETENCE PROTEIN COMM"/>
    <property type="match status" value="1"/>
</dbReference>
<reference evidence="4" key="1">
    <citation type="submission" date="2020-10" db="EMBL/GenBank/DDBJ databases">
        <authorList>
            <person name="Gilroy R."/>
        </authorList>
    </citation>
    <scope>NUCLEOTIDE SEQUENCE</scope>
    <source>
        <strain evidence="4">CHK191-8634</strain>
    </source>
</reference>
<comment type="similarity">
    <text evidence="1">Belongs to the Mg-chelatase subunits D/I family. ComM subfamily.</text>
</comment>
<dbReference type="InterPro" id="IPR027417">
    <property type="entry name" value="P-loop_NTPase"/>
</dbReference>
<dbReference type="PANTHER" id="PTHR32039">
    <property type="entry name" value="MAGNESIUM-CHELATASE SUBUNIT CHLI"/>
    <property type="match status" value="1"/>
</dbReference>
<dbReference type="InterPro" id="IPR025158">
    <property type="entry name" value="Mg_chelat-rel_C"/>
</dbReference>
<accession>A0A9D1IV46</accession>
<dbReference type="SUPFAM" id="SSF52540">
    <property type="entry name" value="P-loop containing nucleoside triphosphate hydrolases"/>
    <property type="match status" value="1"/>
</dbReference>
<reference evidence="4" key="2">
    <citation type="journal article" date="2021" name="PeerJ">
        <title>Extensive microbial diversity within the chicken gut microbiome revealed by metagenomics and culture.</title>
        <authorList>
            <person name="Gilroy R."/>
            <person name="Ravi A."/>
            <person name="Getino M."/>
            <person name="Pursley I."/>
            <person name="Horton D.L."/>
            <person name="Alikhan N.F."/>
            <person name="Baker D."/>
            <person name="Gharbi K."/>
            <person name="Hall N."/>
            <person name="Watson M."/>
            <person name="Adriaenssens E.M."/>
            <person name="Foster-Nyarko E."/>
            <person name="Jarju S."/>
            <person name="Secka A."/>
            <person name="Antonio M."/>
            <person name="Oren A."/>
            <person name="Chaudhuri R.R."/>
            <person name="La Ragione R."/>
            <person name="Hildebrand F."/>
            <person name="Pallen M.J."/>
        </authorList>
    </citation>
    <scope>NUCLEOTIDE SEQUENCE</scope>
    <source>
        <strain evidence="4">CHK191-8634</strain>
    </source>
</reference>
<dbReference type="Gene3D" id="3.30.230.10">
    <property type="match status" value="1"/>
</dbReference>
<dbReference type="PRINTS" id="PR00830">
    <property type="entry name" value="ENDOLAPTASE"/>
</dbReference>
<proteinExistence type="inferred from homology"/>